<dbReference type="Proteomes" id="UP000054538">
    <property type="component" value="Unassembled WGS sequence"/>
</dbReference>
<feature type="region of interest" description="Disordered" evidence="1">
    <location>
        <begin position="142"/>
        <end position="201"/>
    </location>
</feature>
<keyword evidence="4" id="KW-1185">Reference proteome</keyword>
<feature type="transmembrane region" description="Helical" evidence="2">
    <location>
        <begin position="348"/>
        <end position="370"/>
    </location>
</feature>
<keyword evidence="2" id="KW-0472">Membrane</keyword>
<feature type="transmembrane region" description="Helical" evidence="2">
    <location>
        <begin position="552"/>
        <end position="576"/>
    </location>
</feature>
<dbReference type="InParanoid" id="A0A0D0E420"/>
<accession>A0A0D0E420</accession>
<reference evidence="3 4" key="1">
    <citation type="submission" date="2014-04" db="EMBL/GenBank/DDBJ databases">
        <authorList>
            <consortium name="DOE Joint Genome Institute"/>
            <person name="Kuo A."/>
            <person name="Kohler A."/>
            <person name="Jargeat P."/>
            <person name="Nagy L.G."/>
            <person name="Floudas D."/>
            <person name="Copeland A."/>
            <person name="Barry K.W."/>
            <person name="Cichocki N."/>
            <person name="Veneault-Fourrey C."/>
            <person name="LaButti K."/>
            <person name="Lindquist E.A."/>
            <person name="Lipzen A."/>
            <person name="Lundell T."/>
            <person name="Morin E."/>
            <person name="Murat C."/>
            <person name="Sun H."/>
            <person name="Tunlid A."/>
            <person name="Henrissat B."/>
            <person name="Grigoriev I.V."/>
            <person name="Hibbett D.S."/>
            <person name="Martin F."/>
            <person name="Nordberg H.P."/>
            <person name="Cantor M.N."/>
            <person name="Hua S.X."/>
        </authorList>
    </citation>
    <scope>NUCLEOTIDE SEQUENCE [LARGE SCALE GENOMIC DNA]</scope>
    <source>
        <strain evidence="3 4">Ve08.2h10</strain>
    </source>
</reference>
<feature type="compositionally biased region" description="Basic residues" evidence="1">
    <location>
        <begin position="159"/>
        <end position="168"/>
    </location>
</feature>
<feature type="region of interest" description="Disordered" evidence="1">
    <location>
        <begin position="1"/>
        <end position="113"/>
    </location>
</feature>
<organism evidence="3 4">
    <name type="scientific">Paxillus rubicundulus Ve08.2h10</name>
    <dbReference type="NCBI Taxonomy" id="930991"/>
    <lineage>
        <taxon>Eukaryota</taxon>
        <taxon>Fungi</taxon>
        <taxon>Dikarya</taxon>
        <taxon>Basidiomycota</taxon>
        <taxon>Agaricomycotina</taxon>
        <taxon>Agaricomycetes</taxon>
        <taxon>Agaricomycetidae</taxon>
        <taxon>Boletales</taxon>
        <taxon>Paxilineae</taxon>
        <taxon>Paxillaceae</taxon>
        <taxon>Paxillus</taxon>
    </lineage>
</organism>
<feature type="compositionally biased region" description="Polar residues" evidence="1">
    <location>
        <begin position="17"/>
        <end position="27"/>
    </location>
</feature>
<reference evidence="4" key="2">
    <citation type="submission" date="2015-01" db="EMBL/GenBank/DDBJ databases">
        <title>Evolutionary Origins and Diversification of the Mycorrhizal Mutualists.</title>
        <authorList>
            <consortium name="DOE Joint Genome Institute"/>
            <consortium name="Mycorrhizal Genomics Consortium"/>
            <person name="Kohler A."/>
            <person name="Kuo A."/>
            <person name="Nagy L.G."/>
            <person name="Floudas D."/>
            <person name="Copeland A."/>
            <person name="Barry K.W."/>
            <person name="Cichocki N."/>
            <person name="Veneault-Fourrey C."/>
            <person name="LaButti K."/>
            <person name="Lindquist E.A."/>
            <person name="Lipzen A."/>
            <person name="Lundell T."/>
            <person name="Morin E."/>
            <person name="Murat C."/>
            <person name="Riley R."/>
            <person name="Ohm R."/>
            <person name="Sun H."/>
            <person name="Tunlid A."/>
            <person name="Henrissat B."/>
            <person name="Grigoriev I.V."/>
            <person name="Hibbett D.S."/>
            <person name="Martin F."/>
        </authorList>
    </citation>
    <scope>NUCLEOTIDE SEQUENCE [LARGE SCALE GENOMIC DNA]</scope>
    <source>
        <strain evidence="4">Ve08.2h10</strain>
    </source>
</reference>
<feature type="compositionally biased region" description="Polar residues" evidence="1">
    <location>
        <begin position="82"/>
        <end position="112"/>
    </location>
</feature>
<feature type="transmembrane region" description="Helical" evidence="2">
    <location>
        <begin position="485"/>
        <end position="506"/>
    </location>
</feature>
<protein>
    <submittedName>
        <fullName evidence="3">Uncharacterized protein</fullName>
    </submittedName>
</protein>
<evidence type="ECO:0000256" key="1">
    <source>
        <dbReference type="SAM" id="MobiDB-lite"/>
    </source>
</evidence>
<evidence type="ECO:0000313" key="3">
    <source>
        <dbReference type="EMBL" id="KIK95824.1"/>
    </source>
</evidence>
<dbReference type="OrthoDB" id="5382797at2759"/>
<name>A0A0D0E420_9AGAM</name>
<feature type="transmembrane region" description="Helical" evidence="2">
    <location>
        <begin position="376"/>
        <end position="401"/>
    </location>
</feature>
<feature type="compositionally biased region" description="Basic and acidic residues" evidence="1">
    <location>
        <begin position="699"/>
        <end position="730"/>
    </location>
</feature>
<proteinExistence type="predicted"/>
<dbReference type="STRING" id="930991.A0A0D0E420"/>
<evidence type="ECO:0000256" key="2">
    <source>
        <dbReference type="SAM" id="Phobius"/>
    </source>
</evidence>
<sequence>MHKRKSSKEDPSANPIVDQNNSSTPPSISILAFPPSPPRSRVHSTSNSLPPLGPGIPARNKVHVPPPLGAGVGIPARRPPSISLNSPPTSPYRTSFTAHNPNAHSRTRSISSGPFVPPISSPLSTSFPAHVPLHPFPFPSSSIPEINRSDGDLPLPSSHTRRHSRLHSRNLSIFFPRPHATISEDERPGDEEAPTPQRDPVLIPASQSESALGPGAQIGRELNAGFTFGGISKSLSEPSGMRSSGPGVTTRRGHHHKHSLSHNFFSFLDPAKAQALSVPSKGEGLHSTPTETPISPWSPISNTSLLVSPNMAAAELIPSSQSKSPSVSRSNSTSPVLSKLGVVPSENVSTSGIAAIITAIGQFTLGALLWVRGQSIGSLACTGLGYWVVFDAIGVAGPAIVARQMEGKGNGMYGPARYGTSLLFAQCVYLMFAGVYVAKEAVEHLLLSAGGNAHGHGHGGGATGGDGGDGHHHHWGDERPENLGLRFPVLLILLVLLSLTCTSVAFGQHEVLVDITNKHIPSPLSLFRRGYQATPPPREQRSGVKRISRNPYVLPPVLFCMAILGAEVVLDVAHYAPFDLALAALEVIVTTHVAYAACVVLGGVLLQTAPPMAAPGIMGRAVVSTAVSGPAGRMEAFWRVVREIERHEHVLHLPAPHVWQVVPAGQPRLITGSEAPASEFESRNRHAHSSGHARHHGGHNHDHQHHDHAHNNHDRTHNHDHDHDHHDHDSNAAPKQVLGGLRTTSPALIITLSPHVRSSLADADVLALTQWASARVLMAFGKDGKSGEVEVTVGVVRD</sequence>
<feature type="region of interest" description="Disordered" evidence="1">
    <location>
        <begin position="456"/>
        <end position="475"/>
    </location>
</feature>
<dbReference type="HOGENOM" id="CLU_013604_0_0_1"/>
<feature type="transmembrane region" description="Helical" evidence="2">
    <location>
        <begin position="582"/>
        <end position="606"/>
    </location>
</feature>
<feature type="region of interest" description="Disordered" evidence="1">
    <location>
        <begin position="676"/>
        <end position="736"/>
    </location>
</feature>
<keyword evidence="2" id="KW-0812">Transmembrane</keyword>
<feature type="compositionally biased region" description="Basic residues" evidence="1">
    <location>
        <begin position="685"/>
        <end position="698"/>
    </location>
</feature>
<feature type="transmembrane region" description="Helical" evidence="2">
    <location>
        <begin position="422"/>
        <end position="438"/>
    </location>
</feature>
<dbReference type="EMBL" id="KN825019">
    <property type="protein sequence ID" value="KIK95824.1"/>
    <property type="molecule type" value="Genomic_DNA"/>
</dbReference>
<feature type="compositionally biased region" description="Gly residues" evidence="1">
    <location>
        <begin position="456"/>
        <end position="467"/>
    </location>
</feature>
<feature type="region of interest" description="Disordered" evidence="1">
    <location>
        <begin position="232"/>
        <end position="256"/>
    </location>
</feature>
<gene>
    <name evidence="3" type="ORF">PAXRUDRAFT_826640</name>
</gene>
<evidence type="ECO:0000313" key="4">
    <source>
        <dbReference type="Proteomes" id="UP000054538"/>
    </source>
</evidence>
<dbReference type="AlphaFoldDB" id="A0A0D0E420"/>
<keyword evidence="2" id="KW-1133">Transmembrane helix</keyword>